<dbReference type="InterPro" id="IPR001509">
    <property type="entry name" value="Epimerase_deHydtase"/>
</dbReference>
<proteinExistence type="inferred from homology"/>
<comment type="caution">
    <text evidence="3">The sequence shown here is derived from an EMBL/GenBank/DDBJ whole genome shotgun (WGS) entry which is preliminary data.</text>
</comment>
<organism evidence="3 4">
    <name type="scientific">Paenibacillus terricola</name>
    <dbReference type="NCBI Taxonomy" id="2763503"/>
    <lineage>
        <taxon>Bacteria</taxon>
        <taxon>Bacillati</taxon>
        <taxon>Bacillota</taxon>
        <taxon>Bacilli</taxon>
        <taxon>Bacillales</taxon>
        <taxon>Paenibacillaceae</taxon>
        <taxon>Paenibacillus</taxon>
    </lineage>
</organism>
<dbReference type="EMBL" id="JACXZA010000003">
    <property type="protein sequence ID" value="MBD3920032.1"/>
    <property type="molecule type" value="Genomic_DNA"/>
</dbReference>
<dbReference type="PANTHER" id="PTHR43000">
    <property type="entry name" value="DTDP-D-GLUCOSE 4,6-DEHYDRATASE-RELATED"/>
    <property type="match status" value="1"/>
</dbReference>
<reference evidence="3 4" key="1">
    <citation type="submission" date="2020-09" db="EMBL/GenBank/DDBJ databases">
        <title>Paenibacillus sp. strain PR3 16S rRNA gene Genome sequencing and assembly.</title>
        <authorList>
            <person name="Kim J."/>
        </authorList>
    </citation>
    <scope>NUCLEOTIDE SEQUENCE [LARGE SCALE GENOMIC DNA]</scope>
    <source>
        <strain evidence="3 4">PR3</strain>
    </source>
</reference>
<dbReference type="Gene3D" id="3.90.25.10">
    <property type="entry name" value="UDP-galactose 4-epimerase, domain 1"/>
    <property type="match status" value="1"/>
</dbReference>
<feature type="domain" description="NAD-dependent epimerase/dehydratase" evidence="2">
    <location>
        <begin position="6"/>
        <end position="243"/>
    </location>
</feature>
<dbReference type="Pfam" id="PF01370">
    <property type="entry name" value="Epimerase"/>
    <property type="match status" value="1"/>
</dbReference>
<dbReference type="RefSeq" id="WP_224753610.1">
    <property type="nucleotide sequence ID" value="NZ_JACXZA010000003.1"/>
</dbReference>
<dbReference type="SUPFAM" id="SSF51735">
    <property type="entry name" value="NAD(P)-binding Rossmann-fold domains"/>
    <property type="match status" value="1"/>
</dbReference>
<dbReference type="InterPro" id="IPR036291">
    <property type="entry name" value="NAD(P)-bd_dom_sf"/>
</dbReference>
<evidence type="ECO:0000313" key="3">
    <source>
        <dbReference type="EMBL" id="MBD3920032.1"/>
    </source>
</evidence>
<sequence length="318" mass="33708">MNGQRVLVTGAGGFSGEHAVAYFRQAGWEVIAAVSRRTQHGAAAPGHDSTLEVIACDWTDRDDARRAVAQAQPDAIVHLAGLNAVGGSWQDPAAYLMTNGMGTVHLLEAVRAAGRPCRVLVAGSMLRFRLSVDHAVVPAPLHPYSLSKMVQVLVSQCWSSLYGMDVIVAEPSNLIGPGPSQGLCALLARYTAQTEAAEAAGETAPPFRLSSRHERRDFLDVRDAMAAYEVLLRSGISGGVYPVASGSFVTLEQLALHYTAMAHGKLVFEIGDSSAPSPDPVDISGIHALGWQARIPLEQSLRDALNDARAILAQKGKG</sequence>
<comment type="similarity">
    <text evidence="1">Belongs to the NAD(P)-dependent epimerase/dehydratase family.</text>
</comment>
<protein>
    <submittedName>
        <fullName evidence="3">NAD-dependent epimerase/dehydratase family protein</fullName>
    </submittedName>
</protein>
<evidence type="ECO:0000313" key="4">
    <source>
        <dbReference type="Proteomes" id="UP000609346"/>
    </source>
</evidence>
<accession>A0ABR8MY95</accession>
<keyword evidence="4" id="KW-1185">Reference proteome</keyword>
<evidence type="ECO:0000256" key="1">
    <source>
        <dbReference type="ARBA" id="ARBA00007637"/>
    </source>
</evidence>
<dbReference type="Gene3D" id="3.40.50.720">
    <property type="entry name" value="NAD(P)-binding Rossmann-like Domain"/>
    <property type="match status" value="1"/>
</dbReference>
<gene>
    <name evidence="3" type="ORF">H8B09_14805</name>
</gene>
<evidence type="ECO:0000259" key="2">
    <source>
        <dbReference type="Pfam" id="PF01370"/>
    </source>
</evidence>
<name>A0ABR8MY95_9BACL</name>
<dbReference type="Proteomes" id="UP000609346">
    <property type="component" value="Unassembled WGS sequence"/>
</dbReference>